<dbReference type="Pfam" id="PF03129">
    <property type="entry name" value="HGTP_anticodon"/>
    <property type="match status" value="1"/>
</dbReference>
<evidence type="ECO:0000256" key="3">
    <source>
        <dbReference type="ARBA" id="ARBA00011738"/>
    </source>
</evidence>
<dbReference type="AlphaFoldDB" id="A0A1T4PTA5"/>
<evidence type="ECO:0000256" key="4">
    <source>
        <dbReference type="ARBA" id="ARBA00022490"/>
    </source>
</evidence>
<evidence type="ECO:0000313" key="14">
    <source>
        <dbReference type="EMBL" id="SJZ94447.1"/>
    </source>
</evidence>
<keyword evidence="7 11" id="KW-0067">ATP-binding</keyword>
<evidence type="ECO:0000259" key="13">
    <source>
        <dbReference type="PROSITE" id="PS50862"/>
    </source>
</evidence>
<dbReference type="FunFam" id="3.30.930.10:FF:000005">
    <property type="entry name" value="Histidine--tRNA ligase"/>
    <property type="match status" value="1"/>
</dbReference>
<dbReference type="NCBIfam" id="TIGR00442">
    <property type="entry name" value="hisS"/>
    <property type="match status" value="1"/>
</dbReference>
<feature type="domain" description="Aminoacyl-transfer RNA synthetases class-II family profile" evidence="13">
    <location>
        <begin position="23"/>
        <end position="322"/>
    </location>
</feature>
<comment type="catalytic activity">
    <reaction evidence="10 11">
        <text>tRNA(His) + L-histidine + ATP = L-histidyl-tRNA(His) + AMP + diphosphate + H(+)</text>
        <dbReference type="Rhea" id="RHEA:17313"/>
        <dbReference type="Rhea" id="RHEA-COMP:9665"/>
        <dbReference type="Rhea" id="RHEA-COMP:9689"/>
        <dbReference type="ChEBI" id="CHEBI:15378"/>
        <dbReference type="ChEBI" id="CHEBI:30616"/>
        <dbReference type="ChEBI" id="CHEBI:33019"/>
        <dbReference type="ChEBI" id="CHEBI:57595"/>
        <dbReference type="ChEBI" id="CHEBI:78442"/>
        <dbReference type="ChEBI" id="CHEBI:78527"/>
        <dbReference type="ChEBI" id="CHEBI:456215"/>
        <dbReference type="EC" id="6.1.1.21"/>
    </reaction>
</comment>
<comment type="similarity">
    <text evidence="2 11">Belongs to the class-II aminoacyl-tRNA synthetase family.</text>
</comment>
<dbReference type="Gene3D" id="3.30.930.10">
    <property type="entry name" value="Bira Bifunctional Protein, Domain 2"/>
    <property type="match status" value="1"/>
</dbReference>
<evidence type="ECO:0000256" key="5">
    <source>
        <dbReference type="ARBA" id="ARBA00022598"/>
    </source>
</evidence>
<evidence type="ECO:0000256" key="1">
    <source>
        <dbReference type="ARBA" id="ARBA00004496"/>
    </source>
</evidence>
<sequence length="421" mass="47362">MLTQRPKGTNDFLPQETWKWQYVEQILREVCRQYGYGELRTPIFEHTELFQRGVGETTDIVEKEMYTFLDKGGRSVTLRPEGTAAAARAYLENRLHAGPQPVKVYYIGPMFRYDKPQAGRYRQFHQFGVEVFGSDEPVVDAEVIAMAMEIYRRLGIKDLELNINSVGCPVCRARHREALQEFLRPQLASLCKDCQSRFERNPLRILDCKQEGCQAATRGAPTITRQLCPDCKDHFDQVQTLLKALGVPFTVNERLVRGLDYYTKTAFEIMVKDIGAQSSICGGGRYNGLVGELGGEDVPGIGFALGLERTILTMEKQGVAWPEEAGTRVFVAVLGTEAREQALVLTQQLRSRGLAAETDLLGRSLKAQLKQADRLKVSYTVIVGGDELQRGEVQLRSMSDSSQQALKLEQVVDYLTEKLKP</sequence>
<keyword evidence="9 11" id="KW-0030">Aminoacyl-tRNA synthetase</keyword>
<dbReference type="Proteomes" id="UP000189933">
    <property type="component" value="Unassembled WGS sequence"/>
</dbReference>
<gene>
    <name evidence="11" type="primary">hisS</name>
    <name evidence="14" type="ORF">SAMN02745885_01396</name>
</gene>
<name>A0A1T4PTA5_9FIRM</name>
<keyword evidence="15" id="KW-1185">Reference proteome</keyword>
<dbReference type="InterPro" id="IPR015807">
    <property type="entry name" value="His-tRNA-ligase"/>
</dbReference>
<dbReference type="GO" id="GO:0005737">
    <property type="term" value="C:cytoplasm"/>
    <property type="evidence" value="ECO:0007669"/>
    <property type="project" value="UniProtKB-SubCell"/>
</dbReference>
<dbReference type="HAMAP" id="MF_00127">
    <property type="entry name" value="His_tRNA_synth"/>
    <property type="match status" value="1"/>
</dbReference>
<accession>A0A1T4PTA5</accession>
<keyword evidence="5 11" id="KW-0436">Ligase</keyword>
<dbReference type="GO" id="GO:0016740">
    <property type="term" value="F:transferase activity"/>
    <property type="evidence" value="ECO:0007669"/>
    <property type="project" value="UniProtKB-ARBA"/>
</dbReference>
<dbReference type="Gene3D" id="3.40.50.800">
    <property type="entry name" value="Anticodon-binding domain"/>
    <property type="match status" value="1"/>
</dbReference>
<dbReference type="GO" id="GO:0140096">
    <property type="term" value="F:catalytic activity, acting on a protein"/>
    <property type="evidence" value="ECO:0007669"/>
    <property type="project" value="UniProtKB-ARBA"/>
</dbReference>
<evidence type="ECO:0000256" key="9">
    <source>
        <dbReference type="ARBA" id="ARBA00023146"/>
    </source>
</evidence>
<reference evidence="15" key="1">
    <citation type="submission" date="2017-02" db="EMBL/GenBank/DDBJ databases">
        <authorList>
            <person name="Varghese N."/>
            <person name="Submissions S."/>
        </authorList>
    </citation>
    <scope>NUCLEOTIDE SEQUENCE [LARGE SCALE GENOMIC DNA]</scope>
    <source>
        <strain evidence="15">DSM 16521</strain>
    </source>
</reference>
<evidence type="ECO:0000256" key="8">
    <source>
        <dbReference type="ARBA" id="ARBA00022917"/>
    </source>
</evidence>
<dbReference type="InterPro" id="IPR036621">
    <property type="entry name" value="Anticodon-bd_dom_sf"/>
</dbReference>
<dbReference type="SUPFAM" id="SSF52954">
    <property type="entry name" value="Class II aaRS ABD-related"/>
    <property type="match status" value="1"/>
</dbReference>
<evidence type="ECO:0000256" key="10">
    <source>
        <dbReference type="ARBA" id="ARBA00047639"/>
    </source>
</evidence>
<dbReference type="PROSITE" id="PS50862">
    <property type="entry name" value="AA_TRNA_LIGASE_II"/>
    <property type="match status" value="1"/>
</dbReference>
<dbReference type="GO" id="GO:0006427">
    <property type="term" value="P:histidyl-tRNA aminoacylation"/>
    <property type="evidence" value="ECO:0007669"/>
    <property type="project" value="UniProtKB-UniRule"/>
</dbReference>
<dbReference type="SUPFAM" id="SSF55681">
    <property type="entry name" value="Class II aaRS and biotin synthetases"/>
    <property type="match status" value="1"/>
</dbReference>
<dbReference type="PIRSF" id="PIRSF001549">
    <property type="entry name" value="His-tRNA_synth"/>
    <property type="match status" value="1"/>
</dbReference>
<feature type="binding site" evidence="12">
    <location>
        <position position="112"/>
    </location>
    <ligand>
        <name>L-histidine</name>
        <dbReference type="ChEBI" id="CHEBI:57595"/>
    </ligand>
</feature>
<dbReference type="InterPro" id="IPR004154">
    <property type="entry name" value="Anticodon-bd"/>
</dbReference>
<dbReference type="InterPro" id="IPR041715">
    <property type="entry name" value="HisRS-like_core"/>
</dbReference>
<dbReference type="RefSeq" id="WP_078665465.1">
    <property type="nucleotide sequence ID" value="NZ_FUXM01000013.1"/>
</dbReference>
<evidence type="ECO:0000256" key="6">
    <source>
        <dbReference type="ARBA" id="ARBA00022741"/>
    </source>
</evidence>
<dbReference type="InterPro" id="IPR045864">
    <property type="entry name" value="aa-tRNA-synth_II/BPL/LPL"/>
</dbReference>
<protein>
    <recommendedName>
        <fullName evidence="11">Histidine--tRNA ligase</fullName>
        <ecNumber evidence="11">6.1.1.21</ecNumber>
    </recommendedName>
    <alternativeName>
        <fullName evidence="11">Histidyl-tRNA synthetase</fullName>
        <shortName evidence="11">HisRS</shortName>
    </alternativeName>
</protein>
<comment type="subcellular location">
    <subcellularLocation>
        <location evidence="1 11">Cytoplasm</location>
    </subcellularLocation>
</comment>
<keyword evidence="8 11" id="KW-0648">Protein biosynthesis</keyword>
<evidence type="ECO:0000256" key="2">
    <source>
        <dbReference type="ARBA" id="ARBA00008226"/>
    </source>
</evidence>
<dbReference type="GO" id="GO:0005524">
    <property type="term" value="F:ATP binding"/>
    <property type="evidence" value="ECO:0007669"/>
    <property type="project" value="UniProtKB-UniRule"/>
</dbReference>
<organism evidence="14 15">
    <name type="scientific">Carboxydocella sporoproducens DSM 16521</name>
    <dbReference type="NCBI Taxonomy" id="1121270"/>
    <lineage>
        <taxon>Bacteria</taxon>
        <taxon>Bacillati</taxon>
        <taxon>Bacillota</taxon>
        <taxon>Clostridia</taxon>
        <taxon>Eubacteriales</taxon>
        <taxon>Clostridiales Family XVI. Incertae Sedis</taxon>
        <taxon>Carboxydocella</taxon>
    </lineage>
</organism>
<feature type="binding site" evidence="12">
    <location>
        <position position="130"/>
    </location>
    <ligand>
        <name>L-histidine</name>
        <dbReference type="ChEBI" id="CHEBI:57595"/>
    </ligand>
</feature>
<dbReference type="CDD" id="cd00859">
    <property type="entry name" value="HisRS_anticodon"/>
    <property type="match status" value="1"/>
</dbReference>
<dbReference type="InterPro" id="IPR006195">
    <property type="entry name" value="aa-tRNA-synth_II"/>
</dbReference>
<dbReference type="EC" id="6.1.1.21" evidence="11"/>
<dbReference type="OrthoDB" id="9800814at2"/>
<dbReference type="GO" id="GO:0004821">
    <property type="term" value="F:histidine-tRNA ligase activity"/>
    <property type="evidence" value="ECO:0007669"/>
    <property type="project" value="UniProtKB-UniRule"/>
</dbReference>
<dbReference type="CDD" id="cd00773">
    <property type="entry name" value="HisRS-like_core"/>
    <property type="match status" value="1"/>
</dbReference>
<dbReference type="EMBL" id="FUXM01000013">
    <property type="protein sequence ID" value="SJZ94447.1"/>
    <property type="molecule type" value="Genomic_DNA"/>
</dbReference>
<keyword evidence="4 11" id="KW-0963">Cytoplasm</keyword>
<feature type="binding site" evidence="12">
    <location>
        <position position="257"/>
    </location>
    <ligand>
        <name>L-histidine</name>
        <dbReference type="ChEBI" id="CHEBI:57595"/>
    </ligand>
</feature>
<dbReference type="PANTHER" id="PTHR43707:SF1">
    <property type="entry name" value="HISTIDINE--TRNA LIGASE, MITOCHONDRIAL-RELATED"/>
    <property type="match status" value="1"/>
</dbReference>
<evidence type="ECO:0000256" key="7">
    <source>
        <dbReference type="ARBA" id="ARBA00022840"/>
    </source>
</evidence>
<comment type="subunit">
    <text evidence="3 11">Homodimer.</text>
</comment>
<evidence type="ECO:0000313" key="15">
    <source>
        <dbReference type="Proteomes" id="UP000189933"/>
    </source>
</evidence>
<dbReference type="PANTHER" id="PTHR43707">
    <property type="entry name" value="HISTIDYL-TRNA SYNTHETASE"/>
    <property type="match status" value="1"/>
</dbReference>
<feature type="binding site" evidence="12">
    <location>
        <begin position="261"/>
        <end position="262"/>
    </location>
    <ligand>
        <name>L-histidine</name>
        <dbReference type="ChEBI" id="CHEBI:57595"/>
    </ligand>
</feature>
<feature type="binding site" evidence="12">
    <location>
        <position position="126"/>
    </location>
    <ligand>
        <name>L-histidine</name>
        <dbReference type="ChEBI" id="CHEBI:57595"/>
    </ligand>
</feature>
<keyword evidence="6 11" id="KW-0547">Nucleotide-binding</keyword>
<dbReference type="InterPro" id="IPR033656">
    <property type="entry name" value="HisRS_anticodon"/>
</dbReference>
<feature type="binding site" evidence="12">
    <location>
        <begin position="81"/>
        <end position="83"/>
    </location>
    <ligand>
        <name>L-histidine</name>
        <dbReference type="ChEBI" id="CHEBI:57595"/>
    </ligand>
</feature>
<dbReference type="Pfam" id="PF13393">
    <property type="entry name" value="tRNA-synt_His"/>
    <property type="match status" value="1"/>
</dbReference>
<evidence type="ECO:0000256" key="11">
    <source>
        <dbReference type="HAMAP-Rule" id="MF_00127"/>
    </source>
</evidence>
<evidence type="ECO:0000256" key="12">
    <source>
        <dbReference type="PIRSR" id="PIRSR001549-1"/>
    </source>
</evidence>
<proteinExistence type="inferred from homology"/>
<dbReference type="InterPro" id="IPR004516">
    <property type="entry name" value="HisRS/HisZ"/>
</dbReference>